<evidence type="ECO:0000313" key="3">
    <source>
        <dbReference type="Proteomes" id="UP000030428"/>
    </source>
</evidence>
<keyword evidence="3" id="KW-1185">Reference proteome</keyword>
<proteinExistence type="predicted"/>
<organism evidence="2 3">
    <name type="scientific">Candidatus Thiomargarita nelsonii</name>
    <dbReference type="NCBI Taxonomy" id="1003181"/>
    <lineage>
        <taxon>Bacteria</taxon>
        <taxon>Pseudomonadati</taxon>
        <taxon>Pseudomonadota</taxon>
        <taxon>Gammaproteobacteria</taxon>
        <taxon>Thiotrichales</taxon>
        <taxon>Thiotrichaceae</taxon>
        <taxon>Thiomargarita</taxon>
    </lineage>
</organism>
<dbReference type="AlphaFoldDB" id="A0A4E0R3N9"/>
<gene>
    <name evidence="2" type="ORF">PN36_09610</name>
</gene>
<feature type="transmembrane region" description="Helical" evidence="1">
    <location>
        <begin position="13"/>
        <end position="31"/>
    </location>
</feature>
<keyword evidence="1" id="KW-1133">Transmembrane helix</keyword>
<keyword evidence="1" id="KW-0472">Membrane</keyword>
<feature type="transmembrane region" description="Helical" evidence="1">
    <location>
        <begin position="174"/>
        <end position="194"/>
    </location>
</feature>
<dbReference type="EMBL" id="JSZA02000029">
    <property type="protein sequence ID" value="TGO03272.1"/>
    <property type="molecule type" value="Genomic_DNA"/>
</dbReference>
<keyword evidence="1" id="KW-0812">Transmembrane</keyword>
<sequence>MPNYQLKKLRFEYLGIVLAFLSAYLELFDVLEKFFIEKQIVLEFDQSDSTPFTYVVTGAVADENYLLETIKLSASPDNIKQVTFQYDHYPEIKLEPNTITTPDTYKVSRDFLEKNYNEDNFHFEFLDNNRFTFKFQLSGNEQPKFECKVFTVQNTSIPCEIKEKSGFFSLIRDIPWYGIWGILFVVLVISFHFFDFLGGRWKRQSPDDSRNVYKTVKRR</sequence>
<reference evidence="2 3" key="1">
    <citation type="journal article" date="2016" name="Front. Microbiol.">
        <title>Single-Cell (Meta-)Genomics of a Dimorphic Candidatus Thiomargarita nelsonii Reveals Genomic Plasticity.</title>
        <authorList>
            <person name="Flood B.E."/>
            <person name="Fliss P."/>
            <person name="Jones D.S."/>
            <person name="Dick G.J."/>
            <person name="Jain S."/>
            <person name="Kaster A.K."/>
            <person name="Winkel M."/>
            <person name="Mussmann M."/>
            <person name="Bailey J."/>
        </authorList>
    </citation>
    <scope>NUCLEOTIDE SEQUENCE [LARGE SCALE GENOMIC DNA]</scope>
    <source>
        <strain evidence="2">Hydrate Ridge</strain>
    </source>
</reference>
<evidence type="ECO:0000313" key="2">
    <source>
        <dbReference type="EMBL" id="TGO03272.1"/>
    </source>
</evidence>
<comment type="caution">
    <text evidence="2">The sequence shown here is derived from an EMBL/GenBank/DDBJ whole genome shotgun (WGS) entry which is preliminary data.</text>
</comment>
<name>A0A4E0R3N9_9GAMM</name>
<accession>A0A4E0R3N9</accession>
<evidence type="ECO:0000256" key="1">
    <source>
        <dbReference type="SAM" id="Phobius"/>
    </source>
</evidence>
<protein>
    <submittedName>
        <fullName evidence="2">Uncharacterized protein</fullName>
    </submittedName>
</protein>
<dbReference type="Proteomes" id="UP000030428">
    <property type="component" value="Unassembled WGS sequence"/>
</dbReference>